<dbReference type="KEGG" id="aace:A0U92_11810"/>
<feature type="transmembrane region" description="Helical" evidence="1">
    <location>
        <begin position="380"/>
        <end position="396"/>
    </location>
</feature>
<dbReference type="STRING" id="435.A0U92_11810"/>
<feature type="transmembrane region" description="Helical" evidence="1">
    <location>
        <begin position="402"/>
        <end position="426"/>
    </location>
</feature>
<feature type="transmembrane region" description="Helical" evidence="1">
    <location>
        <begin position="324"/>
        <end position="345"/>
    </location>
</feature>
<keyword evidence="1" id="KW-0472">Membrane</keyword>
<dbReference type="AlphaFoldDB" id="A0A1U9KI08"/>
<gene>
    <name evidence="2" type="ORF">A0U92_11810</name>
</gene>
<dbReference type="InterPro" id="IPR036927">
    <property type="entry name" value="Cyt_c_oxase-like_su1_sf"/>
</dbReference>
<sequence length="444" mass="46276">MTVGVPAVAAYNKSLDERETWTPMAVVTPAQTQAVSRRSRLSPYAPATGYLALSVAVGGLAGATALAAQLHLLPAGFEARMAGFHPSAMLLFVGIPAFLGAFGRLFLTHDLMRGGVKALPWLDGAALAAMLMALLMFLSGAAHAELSGMCLWSLGAVLMSASTVAIICDSRAGAGLIAPRGQERVSGLVPFSLFVWTQLCAALGLLLTAPVLAAGATRELLGASGVMPRFEMPATLIVLVAAFGLAARVFDTIAPVGQKLKAMAVAIIATVAIGGPVLWGRMAFVHANPASVQQAGTILAAVAAITFTGIWIRALWRQTVTLRVALDVPVLWVSGFFVLLAAGWMGSGVHTAVLNGAVFVLFGGFYAWLNEETKGRYSRIFARVQFGLMFFGVLASESNTGLGQALGGAAMAISLWVLAFVLLSVLSAGRKAASGHVVMREIRR</sequence>
<protein>
    <recommendedName>
        <fullName evidence="4">Cytochrome oxidase subunit I profile domain-containing protein</fullName>
    </recommendedName>
</protein>
<keyword evidence="1" id="KW-1133">Transmembrane helix</keyword>
<feature type="transmembrane region" description="Helical" evidence="1">
    <location>
        <begin position="47"/>
        <end position="68"/>
    </location>
</feature>
<feature type="transmembrane region" description="Helical" evidence="1">
    <location>
        <begin position="88"/>
        <end position="107"/>
    </location>
</feature>
<reference evidence="2 3" key="1">
    <citation type="submission" date="2016-03" db="EMBL/GenBank/DDBJ databases">
        <title>Acetic acid bacteria sequencing.</title>
        <authorList>
            <person name="Brandt J."/>
            <person name="Jakob F."/>
            <person name="Vogel R.F."/>
        </authorList>
    </citation>
    <scope>NUCLEOTIDE SEQUENCE [LARGE SCALE GENOMIC DNA]</scope>
    <source>
        <strain evidence="2 3">TMW2.1153</strain>
    </source>
</reference>
<dbReference type="EMBL" id="CP014692">
    <property type="protein sequence ID" value="AQS85359.1"/>
    <property type="molecule type" value="Genomic_DNA"/>
</dbReference>
<accession>A0A1U9KI08</accession>
<name>A0A1U9KI08_ACEAC</name>
<feature type="transmembrane region" description="Helical" evidence="1">
    <location>
        <begin position="146"/>
        <end position="167"/>
    </location>
</feature>
<feature type="transmembrane region" description="Helical" evidence="1">
    <location>
        <begin position="232"/>
        <end position="250"/>
    </location>
</feature>
<organism evidence="2 3">
    <name type="scientific">Acetobacter aceti</name>
    <dbReference type="NCBI Taxonomy" id="435"/>
    <lineage>
        <taxon>Bacteria</taxon>
        <taxon>Pseudomonadati</taxon>
        <taxon>Pseudomonadota</taxon>
        <taxon>Alphaproteobacteria</taxon>
        <taxon>Acetobacterales</taxon>
        <taxon>Acetobacteraceae</taxon>
        <taxon>Acetobacter</taxon>
        <taxon>Acetobacter subgen. Acetobacter</taxon>
    </lineage>
</organism>
<evidence type="ECO:0008006" key="4">
    <source>
        <dbReference type="Google" id="ProtNLM"/>
    </source>
</evidence>
<feature type="transmembrane region" description="Helical" evidence="1">
    <location>
        <begin position="292"/>
        <end position="312"/>
    </location>
</feature>
<feature type="transmembrane region" description="Helical" evidence="1">
    <location>
        <begin position="351"/>
        <end position="368"/>
    </location>
</feature>
<dbReference type="Gene3D" id="1.20.210.10">
    <property type="entry name" value="Cytochrome c oxidase-like, subunit I domain"/>
    <property type="match status" value="1"/>
</dbReference>
<dbReference type="Proteomes" id="UP000188937">
    <property type="component" value="Chromosome"/>
</dbReference>
<keyword evidence="3" id="KW-1185">Reference proteome</keyword>
<feature type="transmembrane region" description="Helical" evidence="1">
    <location>
        <begin position="188"/>
        <end position="212"/>
    </location>
</feature>
<evidence type="ECO:0000313" key="3">
    <source>
        <dbReference type="Proteomes" id="UP000188937"/>
    </source>
</evidence>
<evidence type="ECO:0000313" key="2">
    <source>
        <dbReference type="EMBL" id="AQS85359.1"/>
    </source>
</evidence>
<feature type="transmembrane region" description="Helical" evidence="1">
    <location>
        <begin position="119"/>
        <end position="140"/>
    </location>
</feature>
<proteinExistence type="predicted"/>
<dbReference type="SUPFAM" id="SSF81442">
    <property type="entry name" value="Cytochrome c oxidase subunit I-like"/>
    <property type="match status" value="1"/>
</dbReference>
<evidence type="ECO:0000256" key="1">
    <source>
        <dbReference type="SAM" id="Phobius"/>
    </source>
</evidence>
<keyword evidence="1" id="KW-0812">Transmembrane</keyword>
<feature type="transmembrane region" description="Helical" evidence="1">
    <location>
        <begin position="262"/>
        <end position="280"/>
    </location>
</feature>